<evidence type="ECO:0000259" key="3">
    <source>
        <dbReference type="Pfam" id="PF20511"/>
    </source>
</evidence>
<keyword evidence="4" id="KW-0413">Isomerase</keyword>
<dbReference type="CDD" id="cd07010">
    <property type="entry name" value="cupin_PMI_type_I_N_bac"/>
    <property type="match status" value="1"/>
</dbReference>
<dbReference type="PIRSF" id="PIRSF036894">
    <property type="entry name" value="PMI_Firm_short"/>
    <property type="match status" value="1"/>
</dbReference>
<dbReference type="InterPro" id="IPR046457">
    <property type="entry name" value="PMI_typeI_cat"/>
</dbReference>
<name>A0ABU4WH48_9BACT</name>
<dbReference type="Pfam" id="PF20511">
    <property type="entry name" value="PMI_typeI_cat"/>
    <property type="match status" value="1"/>
</dbReference>
<accession>A0ABU4WH48</accession>
<evidence type="ECO:0000256" key="2">
    <source>
        <dbReference type="ARBA" id="ARBA00022833"/>
    </source>
</evidence>
<reference evidence="4 5" key="1">
    <citation type="submission" date="2022-03" db="EMBL/GenBank/DDBJ databases">
        <title>Novel taxa within the pig intestine.</title>
        <authorList>
            <person name="Wylensek D."/>
            <person name="Bishof K."/>
            <person name="Afrizal A."/>
            <person name="Clavel T."/>
        </authorList>
    </citation>
    <scope>NUCLEOTIDE SEQUENCE [LARGE SCALE GENOMIC DNA]</scope>
    <source>
        <strain evidence="4 5">CLA-KB-P66</strain>
    </source>
</reference>
<keyword evidence="2" id="KW-0862">Zinc</keyword>
<dbReference type="InterPro" id="IPR014628">
    <property type="entry name" value="Man6P_isomerase_Firm_short"/>
</dbReference>
<evidence type="ECO:0000256" key="1">
    <source>
        <dbReference type="ARBA" id="ARBA00022723"/>
    </source>
</evidence>
<gene>
    <name evidence="4" type="ORF">MOX91_06725</name>
</gene>
<evidence type="ECO:0000313" key="5">
    <source>
        <dbReference type="Proteomes" id="UP001275932"/>
    </source>
</evidence>
<dbReference type="InterPro" id="IPR051804">
    <property type="entry name" value="Carb_Metab_Reg_Kinase/Isom"/>
</dbReference>
<dbReference type="InterPro" id="IPR014710">
    <property type="entry name" value="RmlC-like_jellyroll"/>
</dbReference>
<sequence>MERVWGGRDFEKKLGREIPENKVIGEAWEICDRPEAENLIVGGKFDGKTIRQAIESDAEYIMGKGWAPSKKFPILVKWLDCQERLSLQVHPPASVAASLGGEPKTENWYVADCKDGAGLIAGLKKGATKADFVASLADNSAEKLVHRFPVKKGDSIFVQSGRIHAIDGGNLILEIQQNSDTTYRVYDWGRVGLDGKPRKLHVEESIASIDFSDFEPSPIHVEGSGNMCECKEFRIDVVRLNAGEVYEIKSGEAMRIVSVAEGELSDDEGEEVKFSENIVVPFAESVKFTATKPSTLLITR</sequence>
<organism evidence="4 5">
    <name type="scientific">Intestinicryptomonas porci</name>
    <dbReference type="NCBI Taxonomy" id="2926320"/>
    <lineage>
        <taxon>Bacteria</taxon>
        <taxon>Pseudomonadati</taxon>
        <taxon>Verrucomicrobiota</taxon>
        <taxon>Opitutia</taxon>
        <taxon>Opitutales</taxon>
        <taxon>Intestinicryptomonaceae</taxon>
        <taxon>Intestinicryptomonas</taxon>
    </lineage>
</organism>
<dbReference type="PANTHER" id="PTHR42742:SF3">
    <property type="entry name" value="FRUCTOKINASE"/>
    <property type="match status" value="1"/>
</dbReference>
<keyword evidence="1" id="KW-0479">Metal-binding</keyword>
<keyword evidence="5" id="KW-1185">Reference proteome</keyword>
<dbReference type="Proteomes" id="UP001275932">
    <property type="component" value="Unassembled WGS sequence"/>
</dbReference>
<dbReference type="SUPFAM" id="SSF51182">
    <property type="entry name" value="RmlC-like cupins"/>
    <property type="match status" value="1"/>
</dbReference>
<dbReference type="InterPro" id="IPR011051">
    <property type="entry name" value="RmlC_Cupin_sf"/>
</dbReference>
<evidence type="ECO:0000313" key="4">
    <source>
        <dbReference type="EMBL" id="MDX8415866.1"/>
    </source>
</evidence>
<feature type="domain" description="Phosphomannose isomerase type I catalytic" evidence="3">
    <location>
        <begin position="3"/>
        <end position="99"/>
    </location>
</feature>
<dbReference type="PANTHER" id="PTHR42742">
    <property type="entry name" value="TRANSCRIPTIONAL REPRESSOR MPRA"/>
    <property type="match status" value="1"/>
</dbReference>
<protein>
    <submittedName>
        <fullName evidence="4">Class I mannose-6-phosphate isomerase</fullName>
    </submittedName>
</protein>
<dbReference type="EMBL" id="JALBUT010000007">
    <property type="protein sequence ID" value="MDX8415866.1"/>
    <property type="molecule type" value="Genomic_DNA"/>
</dbReference>
<dbReference type="Gene3D" id="2.60.120.10">
    <property type="entry name" value="Jelly Rolls"/>
    <property type="match status" value="1"/>
</dbReference>
<dbReference type="GO" id="GO:0016853">
    <property type="term" value="F:isomerase activity"/>
    <property type="evidence" value="ECO:0007669"/>
    <property type="project" value="UniProtKB-KW"/>
</dbReference>
<comment type="caution">
    <text evidence="4">The sequence shown here is derived from an EMBL/GenBank/DDBJ whole genome shotgun (WGS) entry which is preliminary data.</text>
</comment>
<proteinExistence type="predicted"/>